<proteinExistence type="predicted"/>
<evidence type="ECO:0008006" key="3">
    <source>
        <dbReference type="Google" id="ProtNLM"/>
    </source>
</evidence>
<evidence type="ECO:0000313" key="1">
    <source>
        <dbReference type="EMBL" id="MEV4922924.1"/>
    </source>
</evidence>
<keyword evidence="2" id="KW-1185">Reference proteome</keyword>
<name>A0ABV3IR00_9ACTN</name>
<protein>
    <recommendedName>
        <fullName evidence="3">BioF2-like acetyltransferase domain-containing protein</fullName>
    </recommendedName>
</protein>
<dbReference type="Proteomes" id="UP001552479">
    <property type="component" value="Unassembled WGS sequence"/>
</dbReference>
<reference evidence="1 2" key="1">
    <citation type="submission" date="2024-06" db="EMBL/GenBank/DDBJ databases">
        <title>The Natural Products Discovery Center: Release of the First 8490 Sequenced Strains for Exploring Actinobacteria Biosynthetic Diversity.</title>
        <authorList>
            <person name="Kalkreuter E."/>
            <person name="Kautsar S.A."/>
            <person name="Yang D."/>
            <person name="Bader C.D."/>
            <person name="Teijaro C.N."/>
            <person name="Fluegel L."/>
            <person name="Davis C.M."/>
            <person name="Simpson J.R."/>
            <person name="Lauterbach L."/>
            <person name="Steele A.D."/>
            <person name="Gui C."/>
            <person name="Meng S."/>
            <person name="Li G."/>
            <person name="Viehrig K."/>
            <person name="Ye F."/>
            <person name="Su P."/>
            <person name="Kiefer A.F."/>
            <person name="Nichols A."/>
            <person name="Cepeda A.J."/>
            <person name="Yan W."/>
            <person name="Fan B."/>
            <person name="Jiang Y."/>
            <person name="Adhikari A."/>
            <person name="Zheng C.-J."/>
            <person name="Schuster L."/>
            <person name="Cowan T.M."/>
            <person name="Smanski M.J."/>
            <person name="Chevrette M.G."/>
            <person name="De Carvalho L.P.S."/>
            <person name="Shen B."/>
        </authorList>
    </citation>
    <scope>NUCLEOTIDE SEQUENCE [LARGE SCALE GENOMIC DNA]</scope>
    <source>
        <strain evidence="1 2">NPDC053791</strain>
    </source>
</reference>
<dbReference type="InterPro" id="IPR016181">
    <property type="entry name" value="Acyl_CoA_acyltransferase"/>
</dbReference>
<organism evidence="1 2">
    <name type="scientific">Streptomyces roseoverticillatus</name>
    <dbReference type="NCBI Taxonomy" id="66429"/>
    <lineage>
        <taxon>Bacteria</taxon>
        <taxon>Bacillati</taxon>
        <taxon>Actinomycetota</taxon>
        <taxon>Actinomycetes</taxon>
        <taxon>Kitasatosporales</taxon>
        <taxon>Streptomycetaceae</taxon>
        <taxon>Streptomyces</taxon>
    </lineage>
</organism>
<evidence type="ECO:0000313" key="2">
    <source>
        <dbReference type="Proteomes" id="UP001552479"/>
    </source>
</evidence>
<accession>A0ABV3IR00</accession>
<sequence>MTAPDLPGDRRAPARAAAPRRAALRTRYAWDTDPRLAPLRLRWDAALRTAHPLTACSPPRSPVRLRYTGLRDGARHVLPFLARQGVETTTARTGAPGERPPDIELSGVPARQAGPPGPAGLVLPFRIQLAVPVGDGPEALRARISDRERRAFKARRTAAQWTWHVGTGPHAFDHFYEHMHLPTMRRRHGAATRSLPPGLAYECLFRRGILFFLVQDGVRVAGVLCARPRDGRVLTMRLLGVLDGARQYYTGGAVRALTHFALEWACANGCASVGLSGCEPFLSKGIFQFKQRFHPECRLPDDHFGGKRLVLRVLRDTPAVRDFLAANPLIGLGADGLEALYFHDADRPPRTDLAWRCPGIRRARHVPLDTFTRGLPRDDGLPRGGRP</sequence>
<dbReference type="RefSeq" id="WP_359098719.1">
    <property type="nucleotide sequence ID" value="NZ_JBEZGT010000010.1"/>
</dbReference>
<gene>
    <name evidence="1" type="ORF">AB0L03_08750</name>
</gene>
<dbReference type="Gene3D" id="3.40.630.30">
    <property type="match status" value="1"/>
</dbReference>
<dbReference type="SUPFAM" id="SSF55729">
    <property type="entry name" value="Acyl-CoA N-acyltransferases (Nat)"/>
    <property type="match status" value="1"/>
</dbReference>
<comment type="caution">
    <text evidence="1">The sequence shown here is derived from an EMBL/GenBank/DDBJ whole genome shotgun (WGS) entry which is preliminary data.</text>
</comment>
<dbReference type="EMBL" id="JBFASG010000006">
    <property type="protein sequence ID" value="MEV4922924.1"/>
    <property type="molecule type" value="Genomic_DNA"/>
</dbReference>